<protein>
    <recommendedName>
        <fullName evidence="4">Ig-like domain-containing protein</fullName>
    </recommendedName>
</protein>
<dbReference type="InterPro" id="IPR006637">
    <property type="entry name" value="ChW"/>
</dbReference>
<name>A0A921FXM1_SPOPS</name>
<keyword evidence="1" id="KW-0732">Signal</keyword>
<dbReference type="Proteomes" id="UP000698173">
    <property type="component" value="Unassembled WGS sequence"/>
</dbReference>
<dbReference type="EMBL" id="DYWT01000057">
    <property type="protein sequence ID" value="HJF30827.1"/>
    <property type="molecule type" value="Genomic_DNA"/>
</dbReference>
<evidence type="ECO:0000313" key="3">
    <source>
        <dbReference type="Proteomes" id="UP000698173"/>
    </source>
</evidence>
<accession>A0A921FXM1</accession>
<reference evidence="2" key="2">
    <citation type="submission" date="2021-09" db="EMBL/GenBank/DDBJ databases">
        <authorList>
            <person name="Gilroy R."/>
        </authorList>
    </citation>
    <scope>NUCLEOTIDE SEQUENCE</scope>
    <source>
        <strain evidence="2">CHK171-7178</strain>
    </source>
</reference>
<reference evidence="2" key="1">
    <citation type="journal article" date="2021" name="PeerJ">
        <title>Extensive microbial diversity within the chicken gut microbiome revealed by metagenomics and culture.</title>
        <authorList>
            <person name="Gilroy R."/>
            <person name="Ravi A."/>
            <person name="Getino M."/>
            <person name="Pursley I."/>
            <person name="Horton D.L."/>
            <person name="Alikhan N.F."/>
            <person name="Baker D."/>
            <person name="Gharbi K."/>
            <person name="Hall N."/>
            <person name="Watson M."/>
            <person name="Adriaenssens E.M."/>
            <person name="Foster-Nyarko E."/>
            <person name="Jarju S."/>
            <person name="Secka A."/>
            <person name="Antonio M."/>
            <person name="Oren A."/>
            <person name="Chaudhuri R.R."/>
            <person name="La Ragione R."/>
            <person name="Hildebrand F."/>
            <person name="Pallen M.J."/>
        </authorList>
    </citation>
    <scope>NUCLEOTIDE SEQUENCE</scope>
    <source>
        <strain evidence="2">CHK171-7178</strain>
    </source>
</reference>
<feature type="signal peptide" evidence="1">
    <location>
        <begin position="1"/>
        <end position="25"/>
    </location>
</feature>
<dbReference type="AlphaFoldDB" id="A0A921FXM1"/>
<evidence type="ECO:0000313" key="2">
    <source>
        <dbReference type="EMBL" id="HJF30827.1"/>
    </source>
</evidence>
<evidence type="ECO:0008006" key="4">
    <source>
        <dbReference type="Google" id="ProtNLM"/>
    </source>
</evidence>
<proteinExistence type="predicted"/>
<sequence length="838" mass="93672">MKKIISAIFASTLLFQTALPVFVNAETVYSEGNSGIEEDILENEEYSDEGMPIIHPVMTEQTIFDELFFTEDTFTQALAELPTRLSNEETLAFRLPLKEDIVVPSSEQTVLTFQAESGQKIDLKLIYDESYHAYVLQEDEEYRELTDTFVFTQLHTWTLSGEQWIIAANEVVKNPNLYTLTFIQNEEVEENLNSIIESGTVSSHEGESGKEIEVLLTSSIAASLSNVQMTFLERSTKEKLTITMTVSEDERALAGAFVVPSIEGGQWIPYELSYEVVENEVIAKLFEDYLVNELTIEQIHTPQLIGFELEEQKVVLQVGEKKALPKPISVLDENFPLDTISYSTNAPIIKVSDDSFEAVSAGTAILYVTLGEITKEMVVEVLPDITYSTHIESFGWEKTAKKNGEMSGTSGLAKRLEAVEISIPNNSYKGNIEYQTHVQSYGWMDWKKNGEESGTSGQAKRLEGIRIKLTGELASQYDVYYRVHAQSYGWLGWAKNGQEAGTEGLSKRLEAIEIRLVEKDSPAPGKTDKAYLKSDASVSYTTHVQKQGWQNYVFDGEMSGTSGEALRLEALKMTVSDAIYSGGIEYRTHIQKEGWQDWKSNNQLSGTEGKALRLEAVEMRLTGELAKHYDIYYRVHAQSFGWLDWAKNGEEAGTEGLAKRLEGLEVQLVKKGSPAPGSTKRPFVLSTPKVNYTTYVQKEGWKPTVSNGAMSGTTGKGLRLEALLMNVHTQSLTGTIEHRAHVQKEGWQDWHQGWTKTGTTGKGLRMEAVQIKLTDEMAKYYYVYYRVHAQSYGWLGWAKSGQSAGTEGFGKRLEGIQIKLVLKGNKAPGSTANAFIKK</sequence>
<organism evidence="2 3">
    <name type="scientific">Sporosarcina psychrophila</name>
    <name type="common">Bacillus psychrophilus</name>
    <dbReference type="NCBI Taxonomy" id="1476"/>
    <lineage>
        <taxon>Bacteria</taxon>
        <taxon>Bacillati</taxon>
        <taxon>Bacillota</taxon>
        <taxon>Bacilli</taxon>
        <taxon>Bacillales</taxon>
        <taxon>Caryophanaceae</taxon>
        <taxon>Sporosarcina</taxon>
    </lineage>
</organism>
<comment type="caution">
    <text evidence="2">The sequence shown here is derived from an EMBL/GenBank/DDBJ whole genome shotgun (WGS) entry which is preliminary data.</text>
</comment>
<gene>
    <name evidence="2" type="ORF">K8V56_03480</name>
</gene>
<dbReference type="SMART" id="SM00728">
    <property type="entry name" value="ChW"/>
    <property type="match status" value="9"/>
</dbReference>
<dbReference type="Pfam" id="PF07538">
    <property type="entry name" value="ChW"/>
    <property type="match status" value="9"/>
</dbReference>
<evidence type="ECO:0000256" key="1">
    <source>
        <dbReference type="SAM" id="SignalP"/>
    </source>
</evidence>
<feature type="chain" id="PRO_5037111446" description="Ig-like domain-containing protein" evidence="1">
    <location>
        <begin position="26"/>
        <end position="838"/>
    </location>
</feature>